<organism evidence="8 9">
    <name type="scientific">Paeniglutamicibacter cryotolerans</name>
    <dbReference type="NCBI Taxonomy" id="670079"/>
    <lineage>
        <taxon>Bacteria</taxon>
        <taxon>Bacillati</taxon>
        <taxon>Actinomycetota</taxon>
        <taxon>Actinomycetes</taxon>
        <taxon>Micrococcales</taxon>
        <taxon>Micrococcaceae</taxon>
        <taxon>Paeniglutamicibacter</taxon>
    </lineage>
</organism>
<evidence type="ECO:0000313" key="8">
    <source>
        <dbReference type="EMBL" id="MBB2997471.1"/>
    </source>
</evidence>
<dbReference type="Proteomes" id="UP000523000">
    <property type="component" value="Unassembled WGS sequence"/>
</dbReference>
<dbReference type="GO" id="GO:0016757">
    <property type="term" value="F:glycosyltransferase activity"/>
    <property type="evidence" value="ECO:0007669"/>
    <property type="project" value="InterPro"/>
</dbReference>
<keyword evidence="4 8" id="KW-0808">Transferase</keyword>
<accession>A0A839QZR3</accession>
<dbReference type="InterPro" id="IPR001296">
    <property type="entry name" value="Glyco_trans_1"/>
</dbReference>
<evidence type="ECO:0000256" key="4">
    <source>
        <dbReference type="ARBA" id="ARBA00022679"/>
    </source>
</evidence>
<evidence type="ECO:0000259" key="7">
    <source>
        <dbReference type="Pfam" id="PF00534"/>
    </source>
</evidence>
<reference evidence="8 9" key="1">
    <citation type="submission" date="2020-08" db="EMBL/GenBank/DDBJ databases">
        <title>Sequencing the genomes of 1000 actinobacteria strains.</title>
        <authorList>
            <person name="Klenk H.-P."/>
        </authorList>
    </citation>
    <scope>NUCLEOTIDE SEQUENCE [LARGE SCALE GENOMIC DNA]</scope>
    <source>
        <strain evidence="8 9">DSM 22826</strain>
    </source>
</reference>
<name>A0A839QZR3_9MICC</name>
<dbReference type="Pfam" id="PF04464">
    <property type="entry name" value="Glyphos_transf"/>
    <property type="match status" value="1"/>
</dbReference>
<evidence type="ECO:0000256" key="2">
    <source>
        <dbReference type="ARBA" id="ARBA00010488"/>
    </source>
</evidence>
<dbReference type="GO" id="GO:0005886">
    <property type="term" value="C:plasma membrane"/>
    <property type="evidence" value="ECO:0007669"/>
    <property type="project" value="UniProtKB-SubCell"/>
</dbReference>
<dbReference type="SUPFAM" id="SSF53756">
    <property type="entry name" value="UDP-Glycosyltransferase/glycogen phosphorylase"/>
    <property type="match status" value="2"/>
</dbReference>
<evidence type="ECO:0000256" key="1">
    <source>
        <dbReference type="ARBA" id="ARBA00004202"/>
    </source>
</evidence>
<protein>
    <submittedName>
        <fullName evidence="8">CDP-glycerol glycerophosphotransferase (TagB/SpsB family)/glycosyltransferase involved in cell wall biosynthesis</fullName>
    </submittedName>
</protein>
<comment type="similarity">
    <text evidence="2">Belongs to the CDP-glycerol glycerophosphotransferase family.</text>
</comment>
<dbReference type="AlphaFoldDB" id="A0A839QZR3"/>
<dbReference type="EMBL" id="JACHVS010000002">
    <property type="protein sequence ID" value="MBB2997471.1"/>
    <property type="molecule type" value="Genomic_DNA"/>
</dbReference>
<dbReference type="InterPro" id="IPR043148">
    <property type="entry name" value="TagF_C"/>
</dbReference>
<dbReference type="InterPro" id="IPR043149">
    <property type="entry name" value="TagF_N"/>
</dbReference>
<dbReference type="InterPro" id="IPR051612">
    <property type="entry name" value="Teichoic_Acid_Biosynth"/>
</dbReference>
<evidence type="ECO:0000256" key="5">
    <source>
        <dbReference type="ARBA" id="ARBA00022944"/>
    </source>
</evidence>
<evidence type="ECO:0000313" key="9">
    <source>
        <dbReference type="Proteomes" id="UP000523000"/>
    </source>
</evidence>
<dbReference type="Gene3D" id="3.40.50.12580">
    <property type="match status" value="1"/>
</dbReference>
<dbReference type="Gene3D" id="3.40.50.11820">
    <property type="match status" value="1"/>
</dbReference>
<feature type="domain" description="Glycosyl transferase family 1" evidence="7">
    <location>
        <begin position="702"/>
        <end position="850"/>
    </location>
</feature>
<gene>
    <name evidence="8" type="ORF">E9229_003718</name>
</gene>
<dbReference type="Pfam" id="PF00534">
    <property type="entry name" value="Glycos_transf_1"/>
    <property type="match status" value="1"/>
</dbReference>
<keyword evidence="6" id="KW-0472">Membrane</keyword>
<comment type="subcellular location">
    <subcellularLocation>
        <location evidence="1">Cell membrane</location>
        <topology evidence="1">Peripheral membrane protein</topology>
    </subcellularLocation>
</comment>
<dbReference type="PANTHER" id="PTHR37316:SF3">
    <property type="entry name" value="TEICHOIC ACID GLYCEROL-PHOSPHATE TRANSFERASE"/>
    <property type="match status" value="1"/>
</dbReference>
<dbReference type="GO" id="GO:0047355">
    <property type="term" value="F:CDP-glycerol glycerophosphotransferase activity"/>
    <property type="evidence" value="ECO:0007669"/>
    <property type="project" value="InterPro"/>
</dbReference>
<dbReference type="RefSeq" id="WP_183513019.1">
    <property type="nucleotide sequence ID" value="NZ_BAABGK010000012.1"/>
</dbReference>
<dbReference type="InterPro" id="IPR007554">
    <property type="entry name" value="Glycerophosphate_synth"/>
</dbReference>
<evidence type="ECO:0000256" key="3">
    <source>
        <dbReference type="ARBA" id="ARBA00022475"/>
    </source>
</evidence>
<keyword evidence="9" id="KW-1185">Reference proteome</keyword>
<dbReference type="Gene3D" id="3.40.50.2000">
    <property type="entry name" value="Glycogen Phosphorylase B"/>
    <property type="match status" value="1"/>
</dbReference>
<sequence length="896" mass="101184">MKAIDLARKSVRSIERRAKRLKRFRRQQLMALTETMPIRKDLVFYEAYSGNGMLCHPEAIFQQLLKEPDMAHLEHVWVLKDFDRYASTIEIYRDNPKVKFVKYLSIEYYRALRTAKYLVNNVSFPQQFSKRDGQIYLETWHGVPLKKMGYDVAGKASDAKNIVRNFFAADFLLSAGERMTEQMYLGAFKLNNIFKGAIIEEGNPRIDRQFLGASGAAELKTWFERLGLGWDDREVILYAPTWKGASYAKPDTDATALQAVVEYLSSKVDSKKYRVLLKAHQVVSDRIARIPAMKDFLVPNEVPTNLVLGATSLLVTDYSSIFYDFLATGKPVAFYVPDLETYRTYRDVYTEPEDHPGELARSLSELWTVISESLESRMMAEGVRARYDRDTENHCRRDDGAASSRIIDIVFRGIEEGYQVKRDFTDGRESVLIYVGGMASNGITTSALNLLDNIDYERFDVSVLFPHSRDADKVRNTRSINSNARILVRDGTFNGGHFANRGRLMGQAQGWDGRRKHEPKVEAIWKDEWNRCFGDAEFDYIADFCGYSPFWDYLFLQGKAKRHSVWLHNDLAADADREVEGQKTLKSGLRAVFTTYEKFGALVSVSAPLSEINRESLAEYVSKDKFVSCRNSINVEKINLLAKGDLDTPEESLIIENGEIQIGKSSSVVDAVDRLSKLFSLASIRREIGRRQHLNKFFDTTSEVKTFVAVGRLSPEKNHERLVQAFELVQETHPDTRLVIIGNGPLRGDLDALISSLGLDHVVTMAGQQENPYLIMANSDCFVMSSDYEGQPMVILEALTLGLPVVTTAFGSVRAALPEGEGLVVEQTVSALANGMRSFLNGEVTSNHFDASEYNRAVMNEFYAAIGSEYRVSEPADHAIGMKSFIRAEDVAVVQN</sequence>
<comment type="caution">
    <text evidence="8">The sequence shown here is derived from an EMBL/GenBank/DDBJ whole genome shotgun (WGS) entry which is preliminary data.</text>
</comment>
<proteinExistence type="inferred from homology"/>
<evidence type="ECO:0000256" key="6">
    <source>
        <dbReference type="ARBA" id="ARBA00023136"/>
    </source>
</evidence>
<dbReference type="PANTHER" id="PTHR37316">
    <property type="entry name" value="TEICHOIC ACID GLYCEROL-PHOSPHATE PRIMASE"/>
    <property type="match status" value="1"/>
</dbReference>
<dbReference type="GO" id="GO:0019350">
    <property type="term" value="P:teichoic acid biosynthetic process"/>
    <property type="evidence" value="ECO:0007669"/>
    <property type="project" value="UniProtKB-KW"/>
</dbReference>
<dbReference type="CDD" id="cd03811">
    <property type="entry name" value="GT4_GT28_WabH-like"/>
    <property type="match status" value="1"/>
</dbReference>
<keyword evidence="5" id="KW-0777">Teichoic acid biosynthesis</keyword>
<keyword evidence="3" id="KW-1003">Cell membrane</keyword>